<protein>
    <submittedName>
        <fullName evidence="1">Uncharacterized protein</fullName>
    </submittedName>
</protein>
<keyword evidence="2" id="KW-1185">Reference proteome</keyword>
<organism evidence="1 2">
    <name type="scientific">Protea cynaroides</name>
    <dbReference type="NCBI Taxonomy" id="273540"/>
    <lineage>
        <taxon>Eukaryota</taxon>
        <taxon>Viridiplantae</taxon>
        <taxon>Streptophyta</taxon>
        <taxon>Embryophyta</taxon>
        <taxon>Tracheophyta</taxon>
        <taxon>Spermatophyta</taxon>
        <taxon>Magnoliopsida</taxon>
        <taxon>Proteales</taxon>
        <taxon>Proteaceae</taxon>
        <taxon>Protea</taxon>
    </lineage>
</organism>
<dbReference type="Proteomes" id="UP001141806">
    <property type="component" value="Unassembled WGS sequence"/>
</dbReference>
<dbReference type="EMBL" id="JAMYWD010000012">
    <property type="protein sequence ID" value="KAJ4952339.1"/>
    <property type="molecule type" value="Genomic_DNA"/>
</dbReference>
<proteinExistence type="predicted"/>
<sequence length="275" mass="31285">MSQHRGAGKHAFGLGMNCLHPPLPQLDERWFRSEAAQAHFLWFEEKNIESGRRVNLEQLQQFDVEAAFGRLGWLPVITYTVTTRPNLVKHFYANLEIEENVNDFNRGRELHLTTFVKGVVISFNTHQFVDLLGIPNDGDLVYYTSKMKGFLTDDLCQEISEQILNPRAPMKAASLRPVPRVCLPYIIIRTMCQATLPDQANNLPYSRLITTLLQRLQVDMRGETTVEDTMTSDIDWDAILRMRMDNPSISDEELEARPRPLRRVAATAAAAAATS</sequence>
<evidence type="ECO:0000313" key="1">
    <source>
        <dbReference type="EMBL" id="KAJ4952339.1"/>
    </source>
</evidence>
<comment type="caution">
    <text evidence="1">The sequence shown here is derived from an EMBL/GenBank/DDBJ whole genome shotgun (WGS) entry which is preliminary data.</text>
</comment>
<evidence type="ECO:0000313" key="2">
    <source>
        <dbReference type="Proteomes" id="UP001141806"/>
    </source>
</evidence>
<gene>
    <name evidence="1" type="ORF">NE237_029171</name>
</gene>
<dbReference type="AlphaFoldDB" id="A0A9Q0JTJ7"/>
<name>A0A9Q0JTJ7_9MAGN</name>
<reference evidence="1" key="1">
    <citation type="journal article" date="2023" name="Plant J.">
        <title>The genome of the king protea, Protea cynaroides.</title>
        <authorList>
            <person name="Chang J."/>
            <person name="Duong T.A."/>
            <person name="Schoeman C."/>
            <person name="Ma X."/>
            <person name="Roodt D."/>
            <person name="Barker N."/>
            <person name="Li Z."/>
            <person name="Van de Peer Y."/>
            <person name="Mizrachi E."/>
        </authorList>
    </citation>
    <scope>NUCLEOTIDE SEQUENCE</scope>
    <source>
        <tissue evidence="1">Young leaves</tissue>
    </source>
</reference>
<accession>A0A9Q0JTJ7</accession>